<keyword evidence="4" id="KW-1185">Reference proteome</keyword>
<organism evidence="3 4">
    <name type="scientific">Phenylobacterium haematophilum</name>
    <dbReference type="NCBI Taxonomy" id="98513"/>
    <lineage>
        <taxon>Bacteria</taxon>
        <taxon>Pseudomonadati</taxon>
        <taxon>Pseudomonadota</taxon>
        <taxon>Alphaproteobacteria</taxon>
        <taxon>Caulobacterales</taxon>
        <taxon>Caulobacteraceae</taxon>
        <taxon>Phenylobacterium</taxon>
    </lineage>
</organism>
<feature type="transmembrane region" description="Helical" evidence="2">
    <location>
        <begin position="260"/>
        <end position="281"/>
    </location>
</feature>
<protein>
    <submittedName>
        <fullName evidence="3">Uncharacterized membrane protein (DUF106 family)</fullName>
    </submittedName>
</protein>
<evidence type="ECO:0000313" key="3">
    <source>
        <dbReference type="EMBL" id="MBB3889903.1"/>
    </source>
</evidence>
<dbReference type="AlphaFoldDB" id="A0A839ZWW0"/>
<comment type="caution">
    <text evidence="3">The sequence shown here is derived from an EMBL/GenBank/DDBJ whole genome shotgun (WGS) entry which is preliminary data.</text>
</comment>
<feature type="transmembrane region" description="Helical" evidence="2">
    <location>
        <begin position="356"/>
        <end position="377"/>
    </location>
</feature>
<feature type="coiled-coil region" evidence="1">
    <location>
        <begin position="150"/>
        <end position="199"/>
    </location>
</feature>
<keyword evidence="1" id="KW-0175">Coiled coil</keyword>
<feature type="transmembrane region" description="Helical" evidence="2">
    <location>
        <begin position="106"/>
        <end position="125"/>
    </location>
</feature>
<accession>A0A839ZWW0</accession>
<feature type="transmembrane region" description="Helical" evidence="2">
    <location>
        <begin position="317"/>
        <end position="336"/>
    </location>
</feature>
<dbReference type="Pfam" id="PF12412">
    <property type="entry name" value="DUF3667"/>
    <property type="match status" value="1"/>
</dbReference>
<dbReference type="InterPro" id="IPR022134">
    <property type="entry name" value="DUF3667"/>
</dbReference>
<gene>
    <name evidence="3" type="ORF">GGQ61_000600</name>
</gene>
<evidence type="ECO:0000256" key="2">
    <source>
        <dbReference type="SAM" id="Phobius"/>
    </source>
</evidence>
<name>A0A839ZWW0_9CAUL</name>
<feature type="transmembrane region" description="Helical" evidence="2">
    <location>
        <begin position="293"/>
        <end position="311"/>
    </location>
</feature>
<reference evidence="3 4" key="1">
    <citation type="submission" date="2020-08" db="EMBL/GenBank/DDBJ databases">
        <title>Genomic Encyclopedia of Type Strains, Phase IV (KMG-IV): sequencing the most valuable type-strain genomes for metagenomic binning, comparative biology and taxonomic classification.</title>
        <authorList>
            <person name="Goeker M."/>
        </authorList>
    </citation>
    <scope>NUCLEOTIDE SEQUENCE [LARGE SCALE GENOMIC DNA]</scope>
    <source>
        <strain evidence="3 4">DSM 21793</strain>
    </source>
</reference>
<dbReference type="RefSeq" id="WP_183769823.1">
    <property type="nucleotide sequence ID" value="NZ_JACIDK010000001.1"/>
</dbReference>
<dbReference type="Proteomes" id="UP000530564">
    <property type="component" value="Unassembled WGS sequence"/>
</dbReference>
<evidence type="ECO:0000313" key="4">
    <source>
        <dbReference type="Proteomes" id="UP000530564"/>
    </source>
</evidence>
<keyword evidence="2" id="KW-1133">Transmembrane helix</keyword>
<evidence type="ECO:0000256" key="1">
    <source>
        <dbReference type="SAM" id="Coils"/>
    </source>
</evidence>
<dbReference type="EMBL" id="JACIDK010000001">
    <property type="protein sequence ID" value="MBB3889903.1"/>
    <property type="molecule type" value="Genomic_DNA"/>
</dbReference>
<proteinExistence type="predicted"/>
<keyword evidence="2" id="KW-0472">Membrane</keyword>
<sequence length="378" mass="40648">MDVDSTGGAVTGAMMAAAVEKPTGKAGDHSHNCDDCGAEVSGRYCSNCGQPTHTHRTLLHLGEEILHGVMHFDSRIWRTLPLLAANPGRLTREWVLGKRTRYVSPLAMYLFTVFVMFMILSFLPVNTQIQAAETAVRDAASGPASTGTSYMMATNELVQAETALDNALKDDAPASVARRAELQARLARAQEAEKAADAAMSESPTAPNVAVMGVNLADTLRTAAANGDLKVNTGDKALDKKLMKKLQNPELTLYKLQQTFYKFSFLLIPISIPFVALLFLWKRGFTLYDHGVFVLYSLTFMAMLIMLTAGLMRFGGAIAAVSLLAATAIAPVHMFAQVKGAYGLSTFSALWRTGMLLLFCSLALALFLAAVVMLGVAG</sequence>
<keyword evidence="2" id="KW-0812">Transmembrane</keyword>